<dbReference type="Proteomes" id="UP000092444">
    <property type="component" value="Unassembled WGS sequence"/>
</dbReference>
<evidence type="ECO:0000313" key="2">
    <source>
        <dbReference type="Proteomes" id="UP000092444"/>
    </source>
</evidence>
<organism evidence="1 2">
    <name type="scientific">Glossina morsitans morsitans</name>
    <name type="common">Savannah tsetse fly</name>
    <dbReference type="NCBI Taxonomy" id="37546"/>
    <lineage>
        <taxon>Eukaryota</taxon>
        <taxon>Metazoa</taxon>
        <taxon>Ecdysozoa</taxon>
        <taxon>Arthropoda</taxon>
        <taxon>Hexapoda</taxon>
        <taxon>Insecta</taxon>
        <taxon>Pterygota</taxon>
        <taxon>Neoptera</taxon>
        <taxon>Endopterygota</taxon>
        <taxon>Diptera</taxon>
        <taxon>Brachycera</taxon>
        <taxon>Muscomorpha</taxon>
        <taxon>Hippoboscoidea</taxon>
        <taxon>Glossinidae</taxon>
        <taxon>Glossina</taxon>
    </lineage>
</organism>
<dbReference type="EnsemblMetazoa" id="GMOY005658-RA">
    <property type="protein sequence ID" value="GMOY005658-PA"/>
    <property type="gene ID" value="GMOY005658"/>
</dbReference>
<proteinExistence type="predicted"/>
<accession>A0A1B0FP27</accession>
<sequence length="77" mass="8929">MDLRHLESADRFHILMPLRQPLKYHKTMIKIYYSGLGIYITVSEGINDEPKYMADAWLASKQAALCFNCVLNCNHLN</sequence>
<dbReference type="VEuPathDB" id="VectorBase:GMOY005658"/>
<dbReference type="EMBL" id="CCAG010018004">
    <property type="status" value="NOT_ANNOTATED_CDS"/>
    <property type="molecule type" value="Genomic_DNA"/>
</dbReference>
<evidence type="ECO:0000313" key="1">
    <source>
        <dbReference type="EnsemblMetazoa" id="GMOY005658-PA"/>
    </source>
</evidence>
<dbReference type="AlphaFoldDB" id="A0A1B0FP27"/>
<reference evidence="1" key="1">
    <citation type="submission" date="2020-05" db="UniProtKB">
        <authorList>
            <consortium name="EnsemblMetazoa"/>
        </authorList>
    </citation>
    <scope>IDENTIFICATION</scope>
    <source>
        <strain evidence="1">Yale</strain>
    </source>
</reference>
<keyword evidence="2" id="KW-1185">Reference proteome</keyword>
<protein>
    <submittedName>
        <fullName evidence="1">Uncharacterized protein</fullName>
    </submittedName>
</protein>
<name>A0A1B0FP27_GLOMM</name>